<keyword evidence="4" id="KW-1185">Reference proteome</keyword>
<keyword evidence="2" id="KW-1133">Transmembrane helix</keyword>
<accession>A0A290QBE6</accession>
<feature type="transmembrane region" description="Helical" evidence="2">
    <location>
        <begin position="34"/>
        <end position="54"/>
    </location>
</feature>
<evidence type="ECO:0000256" key="1">
    <source>
        <dbReference type="SAM" id="MobiDB-lite"/>
    </source>
</evidence>
<dbReference type="KEGG" id="vbh:CMV30_18870"/>
<sequence>MTQLLERSLQEQPQHFQTARTLFGAGDRGRSVQIGLVLSLIVWCGLLFLFLVAAKHFNAGVDPSTTFAEAKKPEFSIELAPEEFVMPQKEPPPPDRFVETNPDAPENVPDKTVNVGAHNQQVAQEKPTPDGKSDTPATEGKKDFESSAIVSGDLTPPEAQPPPLPPPSPEIMQAIQEAQAQREQNPLAGTEKITGESVSGYGFNIAKPSVETPTDVPKKVEGVKDAPLIVGAPQMAVPRINPQQPMPRPKINTRARPAILADNKFGTQNIGAVSFDARWSNYGQYLQQLIETVQVQWERLLRDSGAYPPSGSQVTVKFRLITDGSVDEIVSVEGSGGKQYEQICIAGITTRAPYGKWTDDMIAMLGQSQELTFTFYIQ</sequence>
<keyword evidence="2" id="KW-0472">Membrane</keyword>
<feature type="region of interest" description="Disordered" evidence="1">
    <location>
        <begin position="86"/>
        <end position="145"/>
    </location>
</feature>
<keyword evidence="2" id="KW-0812">Transmembrane</keyword>
<name>A0A290QBE6_9BACT</name>
<feature type="compositionally biased region" description="Basic and acidic residues" evidence="1">
    <location>
        <begin position="127"/>
        <end position="145"/>
    </location>
</feature>
<dbReference type="OrthoDB" id="187617at2"/>
<organism evidence="3 4">
    <name type="scientific">Nibricoccus aquaticus</name>
    <dbReference type="NCBI Taxonomy" id="2576891"/>
    <lineage>
        <taxon>Bacteria</taxon>
        <taxon>Pseudomonadati</taxon>
        <taxon>Verrucomicrobiota</taxon>
        <taxon>Opitutia</taxon>
        <taxon>Opitutales</taxon>
        <taxon>Opitutaceae</taxon>
        <taxon>Nibricoccus</taxon>
    </lineage>
</organism>
<evidence type="ECO:0000313" key="3">
    <source>
        <dbReference type="EMBL" id="ATC65844.1"/>
    </source>
</evidence>
<evidence type="ECO:0000256" key="2">
    <source>
        <dbReference type="SAM" id="Phobius"/>
    </source>
</evidence>
<protein>
    <recommendedName>
        <fullName evidence="5">TonB C-terminal domain-containing protein</fullName>
    </recommendedName>
</protein>
<proteinExistence type="predicted"/>
<gene>
    <name evidence="3" type="ORF">CMV30_18870</name>
</gene>
<dbReference type="Proteomes" id="UP000217265">
    <property type="component" value="Chromosome"/>
</dbReference>
<feature type="compositionally biased region" description="Pro residues" evidence="1">
    <location>
        <begin position="158"/>
        <end position="169"/>
    </location>
</feature>
<dbReference type="RefSeq" id="WP_096057473.1">
    <property type="nucleotide sequence ID" value="NZ_CP023344.1"/>
</dbReference>
<evidence type="ECO:0000313" key="4">
    <source>
        <dbReference type="Proteomes" id="UP000217265"/>
    </source>
</evidence>
<dbReference type="EMBL" id="CP023344">
    <property type="protein sequence ID" value="ATC65844.1"/>
    <property type="molecule type" value="Genomic_DNA"/>
</dbReference>
<feature type="region of interest" description="Disordered" evidence="1">
    <location>
        <begin position="151"/>
        <end position="170"/>
    </location>
</feature>
<dbReference type="AlphaFoldDB" id="A0A290QBE6"/>
<reference evidence="3 4" key="1">
    <citation type="submission" date="2017-09" db="EMBL/GenBank/DDBJ databases">
        <title>Complete genome sequence of Verrucomicrobial strain HZ-65, isolated from freshwater.</title>
        <authorList>
            <person name="Choi A."/>
        </authorList>
    </citation>
    <scope>NUCLEOTIDE SEQUENCE [LARGE SCALE GENOMIC DNA]</scope>
    <source>
        <strain evidence="3 4">HZ-65</strain>
    </source>
</reference>
<evidence type="ECO:0008006" key="5">
    <source>
        <dbReference type="Google" id="ProtNLM"/>
    </source>
</evidence>